<organism evidence="2 3">
    <name type="scientific">Trichogramma kaykai</name>
    <dbReference type="NCBI Taxonomy" id="54128"/>
    <lineage>
        <taxon>Eukaryota</taxon>
        <taxon>Metazoa</taxon>
        <taxon>Ecdysozoa</taxon>
        <taxon>Arthropoda</taxon>
        <taxon>Hexapoda</taxon>
        <taxon>Insecta</taxon>
        <taxon>Pterygota</taxon>
        <taxon>Neoptera</taxon>
        <taxon>Endopterygota</taxon>
        <taxon>Hymenoptera</taxon>
        <taxon>Apocrita</taxon>
        <taxon>Proctotrupomorpha</taxon>
        <taxon>Chalcidoidea</taxon>
        <taxon>Trichogrammatidae</taxon>
        <taxon>Trichogramma</taxon>
    </lineage>
</organism>
<evidence type="ECO:0000256" key="1">
    <source>
        <dbReference type="SAM" id="MobiDB-lite"/>
    </source>
</evidence>
<evidence type="ECO:0000313" key="2">
    <source>
        <dbReference type="EMBL" id="KAL3398455.1"/>
    </source>
</evidence>
<dbReference type="AlphaFoldDB" id="A0ABD2WZX3"/>
<feature type="compositionally biased region" description="Polar residues" evidence="1">
    <location>
        <begin position="16"/>
        <end position="29"/>
    </location>
</feature>
<feature type="region of interest" description="Disordered" evidence="1">
    <location>
        <begin position="148"/>
        <end position="167"/>
    </location>
</feature>
<feature type="region of interest" description="Disordered" evidence="1">
    <location>
        <begin position="1"/>
        <end position="29"/>
    </location>
</feature>
<name>A0ABD2WZX3_9HYME</name>
<feature type="region of interest" description="Disordered" evidence="1">
    <location>
        <begin position="57"/>
        <end position="140"/>
    </location>
</feature>
<accession>A0ABD2WZX3</accession>
<feature type="compositionally biased region" description="Basic and acidic residues" evidence="1">
    <location>
        <begin position="1"/>
        <end position="12"/>
    </location>
</feature>
<gene>
    <name evidence="2" type="ORF">TKK_007613</name>
</gene>
<feature type="compositionally biased region" description="Acidic residues" evidence="1">
    <location>
        <begin position="149"/>
        <end position="162"/>
    </location>
</feature>
<dbReference type="Proteomes" id="UP001627154">
    <property type="component" value="Unassembled WGS sequence"/>
</dbReference>
<keyword evidence="3" id="KW-1185">Reference proteome</keyword>
<dbReference type="EMBL" id="JBJJXI010000059">
    <property type="protein sequence ID" value="KAL3398455.1"/>
    <property type="molecule type" value="Genomic_DNA"/>
</dbReference>
<proteinExistence type="predicted"/>
<feature type="compositionally biased region" description="Polar residues" evidence="1">
    <location>
        <begin position="57"/>
        <end position="70"/>
    </location>
</feature>
<protein>
    <submittedName>
        <fullName evidence="2">Uncharacterized protein</fullName>
    </submittedName>
</protein>
<sequence length="676" mass="78044">MIKEEKKIENAGHPKVQNNQGSKVQTSPPTSDVVEAFFASILQKLSTFNESNLPVSATVPSQKTLPQNQVVPPPTKKNPRRGQNQLKKSKKREIKETPNSTTDNMELTLQSNEDKENKENMHQLNEKDSISAKKPSKLPGTIMDRLNEESEQSEDETDENDESPQQISSKRFEEITDQLHQLFPTISRRDWYAGHTVNACGEEVTASGCLVNYYKSYIQDLARAGLIQFKSAKSVAPTNIIDDNDIEFSLKPLTDKDRSLYSLDCVVTCWKNSFDKRIREILTETKNRKITIRFQKYWNTFVCLKSTYGCDLLTLDCDKIIVRLLEQKSITRSVAENFSTIFTTRWNNLSELLCNAGDSSGVNEIKDFRKEHKKDIDQKFFNLRLQEFAMQSDNSNKPPPIKRNQFKEKLNIKYSAAEMLYLTRYFGIIIGDKVPIVNDHWKMYIYLREIVDILMSPRITDQFISVLKEKINSLNSSYVLHFQNLKPKFHFLTHYPSIIEEFGPCIHYWTMRHESRHRDIKANAVASNTHLNLLKTIATKQALKMCQVFDSFEADNNILFGPNIKKNNIHYQQVIINNSEYKVNSFLVISLANPDIQFGKIVSIKKLELKTGEVSVQFELEVYNELFFDKHIMAYVVSKDETSNKKFVKLNDIPSMPPVSAVKKGECYFIIPKYKL</sequence>
<reference evidence="2 3" key="1">
    <citation type="journal article" date="2024" name="bioRxiv">
        <title>A reference genome for Trichogramma kaykai: A tiny desert-dwelling parasitoid wasp with competing sex-ratio distorters.</title>
        <authorList>
            <person name="Culotta J."/>
            <person name="Lindsey A.R."/>
        </authorList>
    </citation>
    <scope>NUCLEOTIDE SEQUENCE [LARGE SCALE GENOMIC DNA]</scope>
    <source>
        <strain evidence="2 3">KSX58</strain>
    </source>
</reference>
<feature type="compositionally biased region" description="Polar residues" evidence="1">
    <location>
        <begin position="97"/>
        <end position="111"/>
    </location>
</feature>
<feature type="compositionally biased region" description="Basic and acidic residues" evidence="1">
    <location>
        <begin position="112"/>
        <end position="131"/>
    </location>
</feature>
<comment type="caution">
    <text evidence="2">The sequence shown here is derived from an EMBL/GenBank/DDBJ whole genome shotgun (WGS) entry which is preliminary data.</text>
</comment>
<evidence type="ECO:0000313" key="3">
    <source>
        <dbReference type="Proteomes" id="UP001627154"/>
    </source>
</evidence>